<dbReference type="GO" id="GO:0003682">
    <property type="term" value="F:chromatin binding"/>
    <property type="evidence" value="ECO:0007669"/>
    <property type="project" value="TreeGrafter"/>
</dbReference>
<feature type="compositionally biased region" description="Low complexity" evidence="5">
    <location>
        <begin position="259"/>
        <end position="272"/>
    </location>
</feature>
<evidence type="ECO:0000256" key="3">
    <source>
        <dbReference type="ARBA" id="ARBA00023242"/>
    </source>
</evidence>
<feature type="region of interest" description="Disordered" evidence="5">
    <location>
        <begin position="769"/>
        <end position="791"/>
    </location>
</feature>
<dbReference type="GO" id="GO:0005634">
    <property type="term" value="C:nucleus"/>
    <property type="evidence" value="ECO:0007669"/>
    <property type="project" value="UniProtKB-SubCell"/>
</dbReference>
<dbReference type="Gene3D" id="2.30.30.140">
    <property type="match status" value="4"/>
</dbReference>
<feature type="region of interest" description="Disordered" evidence="5">
    <location>
        <begin position="731"/>
        <end position="754"/>
    </location>
</feature>
<dbReference type="Pfam" id="PF00536">
    <property type="entry name" value="SAM_1"/>
    <property type="match status" value="1"/>
</dbReference>
<dbReference type="InterPro" id="IPR004092">
    <property type="entry name" value="Mbt"/>
</dbReference>
<dbReference type="SUPFAM" id="SSF63748">
    <property type="entry name" value="Tudor/PWWP/MBT"/>
    <property type="match status" value="4"/>
</dbReference>
<evidence type="ECO:0000256" key="5">
    <source>
        <dbReference type="SAM" id="MobiDB-lite"/>
    </source>
</evidence>
<comment type="caution">
    <text evidence="7">The sequence shown here is derived from an EMBL/GenBank/DDBJ whole genome shotgun (WGS) entry which is preliminary data.</text>
</comment>
<dbReference type="CDD" id="cd20100">
    <property type="entry name" value="MBT_dSfmbt-like_rpt4"/>
    <property type="match status" value="1"/>
</dbReference>
<dbReference type="CDD" id="cd20122">
    <property type="entry name" value="MBT_dSfmbt_rpt2"/>
    <property type="match status" value="1"/>
</dbReference>
<feature type="compositionally biased region" description="Polar residues" evidence="5">
    <location>
        <begin position="839"/>
        <end position="860"/>
    </location>
</feature>
<feature type="compositionally biased region" description="Basic residues" evidence="5">
    <location>
        <begin position="827"/>
        <end position="837"/>
    </location>
</feature>
<dbReference type="InterPro" id="IPR013761">
    <property type="entry name" value="SAM/pointed_sf"/>
</dbReference>
<dbReference type="InterPro" id="IPR050548">
    <property type="entry name" value="PcG_chromatin_remod_factors"/>
</dbReference>
<feature type="compositionally biased region" description="Polar residues" evidence="5">
    <location>
        <begin position="894"/>
        <end position="904"/>
    </location>
</feature>
<keyword evidence="8" id="KW-1185">Reference proteome</keyword>
<feature type="compositionally biased region" description="Polar residues" evidence="5">
    <location>
        <begin position="914"/>
        <end position="930"/>
    </location>
</feature>
<dbReference type="PANTHER" id="PTHR12247">
    <property type="entry name" value="POLYCOMB GROUP PROTEIN"/>
    <property type="match status" value="1"/>
</dbReference>
<reference evidence="7 8" key="1">
    <citation type="journal article" date="2019" name="PLoS Biol.">
        <title>Sex chromosomes control vertical transmission of feminizing Wolbachia symbionts in an isopod.</title>
        <authorList>
            <person name="Becking T."/>
            <person name="Chebbi M.A."/>
            <person name="Giraud I."/>
            <person name="Moumen B."/>
            <person name="Laverre T."/>
            <person name="Caubet Y."/>
            <person name="Peccoud J."/>
            <person name="Gilbert C."/>
            <person name="Cordaux R."/>
        </authorList>
    </citation>
    <scope>NUCLEOTIDE SEQUENCE [LARGE SCALE GENOMIC DNA]</scope>
    <source>
        <strain evidence="7">ANa2</strain>
        <tissue evidence="7">Whole body excluding digestive tract and cuticle</tissue>
    </source>
</reference>
<evidence type="ECO:0000256" key="4">
    <source>
        <dbReference type="PROSITE-ProRule" id="PRU00459"/>
    </source>
</evidence>
<dbReference type="AlphaFoldDB" id="A0A5N5SP39"/>
<dbReference type="PROSITE" id="PS51079">
    <property type="entry name" value="MBT"/>
    <property type="match status" value="4"/>
</dbReference>
<dbReference type="PANTHER" id="PTHR12247:SF104">
    <property type="entry name" value="POLYCOMB PROTEIN SFMBT"/>
    <property type="match status" value="1"/>
</dbReference>
<feature type="region of interest" description="Disordered" evidence="5">
    <location>
        <begin position="233"/>
        <end position="277"/>
    </location>
</feature>
<feature type="repeat" description="MBT" evidence="4">
    <location>
        <begin position="499"/>
        <end position="610"/>
    </location>
</feature>
<dbReference type="Pfam" id="PF02820">
    <property type="entry name" value="MBT"/>
    <property type="match status" value="4"/>
</dbReference>
<sequence length="1190" mass="133414">MSSQDDLGMLWYGVSGVSFNPTDPAEVMLNTGITAPLLSDQPRALVAPQQTQTSLGPQQGAISYGDPTISQQNQMLYDPQTGDFITQTDYIYDSYDGYEEDTTGSNSVGLQTNHILPNAQLNEEELNALPKTKKPKVHQHPALKLKTPIAYQKDTDLNAIPIMKEGMGEQESFGTNIAGVNSCGDDIKFCINSSISQTPGQDDKSNIMQTAIATDFKCEFSAKDPLDLGSFSKNSTDMFQNEADDSTNEVPNKSILGLSSSSSTPSPRATPTHLPQPVSKDGLCDSFQWEPEYLQDSDFSAASVKSFKHAPMSECWEQISPGMKVEVSCGEESLMKDAFWVATVIALYAKLRFEGFVDDSSKDIWVDLCSEEVHPVGWCATQGKPLIPPKSIQFKYKDWKEFLMKRLTGARTLPTNFRTKVNESLKSRFRPGLNLEVVDKNRIAQMRVASVTKVIGKRIHLRYHGAPPDDNGFWCHEDAPIIHPVGWSREVGHEIVASQSYHEKCMEVAYDPDDATSDLFIDPNRSGYLGSTSDQTFSEGMKLEAIDPLNLSTICVATVMKVLSHNYLMIRIDSYDNDNTCSDWFCYHSSSTSIFPAGFCEMNDIRLTPPRGYEGQFSWFSYLTKTQAVAAPPVLFPREIPNHGFKLGMSIEATDLMDPRLVCVAKVKEVKGRLLKIHFDGWEDDFDQWVDCNSTDIYPVGWCNLVGYKLEGPRPTTVSVPFVQRKKITRGRAGRKGRPFGTRRGNLSVRGSENASPIYQPQVNQMFPSTARRGRKPRQRGSSYFSQPMRENHQNLHSDEYNFDQDSSNGYELYIIYNSNEPSYTYRGKRGRPRRNPLKISNHQTRLPRSTRTAMPSYIQSEEDISDETSSGVASLAGSENSSEDWDVDHYNINPLTNGENTSDSLEHNEKNSSRIISGQDTLNLSTVNPDTGYRENSRNFSVNFKSITDDSDLFGDEIQSQPQPVQQHQQLQEVQHFPQTQQLEQAQVQQAMQLQQIHPLQEPEQTHQSHQLQQTQQIQPVQMHQLHQPLQEPQQQQQKVLKSDSVLNVNSLKSIETNDSLFNSNISSHETTASTSATCDKFIPRMADSSNMFRGGGKIQPKEWSEQDVATFLRVNDCGAYCENFLVQNIDGSKFLKLGQNDVMGLTGMKVGPSLKIHDLIQQLLAIINPAQARYQATLLKRGLTFGKS</sequence>
<keyword evidence="3" id="KW-0539">Nucleus</keyword>
<dbReference type="GO" id="GO:0042393">
    <property type="term" value="F:histone binding"/>
    <property type="evidence" value="ECO:0007669"/>
    <property type="project" value="TreeGrafter"/>
</dbReference>
<dbReference type="SMART" id="SM00454">
    <property type="entry name" value="SAM"/>
    <property type="match status" value="1"/>
</dbReference>
<comment type="subcellular location">
    <subcellularLocation>
        <location evidence="1">Nucleus</location>
    </subcellularLocation>
</comment>
<feature type="region of interest" description="Disordered" evidence="5">
    <location>
        <begin position="822"/>
        <end position="938"/>
    </location>
</feature>
<evidence type="ECO:0000256" key="2">
    <source>
        <dbReference type="ARBA" id="ARBA00022737"/>
    </source>
</evidence>
<feature type="domain" description="SAM" evidence="6">
    <location>
        <begin position="1105"/>
        <end position="1168"/>
    </location>
</feature>
<feature type="repeat" description="MBT" evidence="4">
    <location>
        <begin position="397"/>
        <end position="498"/>
    </location>
</feature>
<dbReference type="InterPro" id="IPR047359">
    <property type="entry name" value="MBT_dSfmbt_rpt2"/>
</dbReference>
<dbReference type="InterPro" id="IPR001660">
    <property type="entry name" value="SAM"/>
</dbReference>
<proteinExistence type="predicted"/>
<evidence type="ECO:0000313" key="8">
    <source>
        <dbReference type="Proteomes" id="UP000326759"/>
    </source>
</evidence>
<dbReference type="OrthoDB" id="5800688at2759"/>
<dbReference type="EMBL" id="SEYY01022190">
    <property type="protein sequence ID" value="KAB7495717.1"/>
    <property type="molecule type" value="Genomic_DNA"/>
</dbReference>
<accession>A0A5N5SP39</accession>
<dbReference type="PROSITE" id="PS50105">
    <property type="entry name" value="SAM_DOMAIN"/>
    <property type="match status" value="1"/>
</dbReference>
<dbReference type="Gene3D" id="1.10.150.50">
    <property type="entry name" value="Transcription Factor, Ets-1"/>
    <property type="match status" value="1"/>
</dbReference>
<dbReference type="SMART" id="SM00561">
    <property type="entry name" value="MBT"/>
    <property type="match status" value="4"/>
</dbReference>
<dbReference type="GO" id="GO:0045892">
    <property type="term" value="P:negative regulation of DNA-templated transcription"/>
    <property type="evidence" value="ECO:0007669"/>
    <property type="project" value="TreeGrafter"/>
</dbReference>
<gene>
    <name evidence="7" type="primary">Sfmbt</name>
    <name evidence="7" type="ORF">Anas_09472</name>
</gene>
<feature type="compositionally biased region" description="Polar residues" evidence="5">
    <location>
        <begin position="868"/>
        <end position="881"/>
    </location>
</feature>
<organism evidence="7 8">
    <name type="scientific">Armadillidium nasatum</name>
    <dbReference type="NCBI Taxonomy" id="96803"/>
    <lineage>
        <taxon>Eukaryota</taxon>
        <taxon>Metazoa</taxon>
        <taxon>Ecdysozoa</taxon>
        <taxon>Arthropoda</taxon>
        <taxon>Crustacea</taxon>
        <taxon>Multicrustacea</taxon>
        <taxon>Malacostraca</taxon>
        <taxon>Eumalacostraca</taxon>
        <taxon>Peracarida</taxon>
        <taxon>Isopoda</taxon>
        <taxon>Oniscidea</taxon>
        <taxon>Crinocheta</taxon>
        <taxon>Armadillidiidae</taxon>
        <taxon>Armadillidium</taxon>
    </lineage>
</organism>
<evidence type="ECO:0000256" key="1">
    <source>
        <dbReference type="ARBA" id="ARBA00004123"/>
    </source>
</evidence>
<protein>
    <submittedName>
        <fullName evidence="7">Polycomb protein Sfmbt</fullName>
    </submittedName>
</protein>
<evidence type="ECO:0000259" key="6">
    <source>
        <dbReference type="PROSITE" id="PS50105"/>
    </source>
</evidence>
<feature type="repeat" description="MBT" evidence="4">
    <location>
        <begin position="617"/>
        <end position="713"/>
    </location>
</feature>
<dbReference type="SUPFAM" id="SSF47769">
    <property type="entry name" value="SAM/Pointed domain"/>
    <property type="match status" value="1"/>
</dbReference>
<name>A0A5N5SP39_9CRUS</name>
<keyword evidence="2" id="KW-0677">Repeat</keyword>
<evidence type="ECO:0000313" key="7">
    <source>
        <dbReference type="EMBL" id="KAB7495717.1"/>
    </source>
</evidence>
<feature type="repeat" description="MBT" evidence="4">
    <location>
        <begin position="287"/>
        <end position="389"/>
    </location>
</feature>
<dbReference type="Proteomes" id="UP000326759">
    <property type="component" value="Unassembled WGS sequence"/>
</dbReference>